<organism evidence="2 3">
    <name type="scientific">Candidatus Wirthbacteria bacterium CG2_30_54_11</name>
    <dbReference type="NCBI Taxonomy" id="1817892"/>
    <lineage>
        <taxon>Bacteria</taxon>
        <taxon>Candidatus Wirthbacteria</taxon>
    </lineage>
</organism>
<dbReference type="Pfam" id="PF06197">
    <property type="entry name" value="DUF998"/>
    <property type="match status" value="1"/>
</dbReference>
<reference evidence="2" key="1">
    <citation type="journal article" date="2016" name="Environ. Microbiol.">
        <title>Genomic resolution of a cold subsurface aquifer community provides metabolic insights for novel microbes adapted to high CO concentrations.</title>
        <authorList>
            <person name="Probst A.J."/>
            <person name="Castelle C.J."/>
            <person name="Singh A."/>
            <person name="Brown C.T."/>
            <person name="Anantharaman K."/>
            <person name="Sharon I."/>
            <person name="Hug L.A."/>
            <person name="Burstein D."/>
            <person name="Emerson J.B."/>
            <person name="Thomas B.C."/>
            <person name="Banfield J.F."/>
        </authorList>
    </citation>
    <scope>NUCLEOTIDE SEQUENCE [LARGE SCALE GENOMIC DNA]</scope>
    <source>
        <strain evidence="2">CG2_30_54_11</strain>
    </source>
</reference>
<dbReference type="EMBL" id="MNZT01000011">
    <property type="protein sequence ID" value="OIP99672.1"/>
    <property type="molecule type" value="Genomic_DNA"/>
</dbReference>
<dbReference type="STRING" id="1817892.AUK40_00650"/>
<dbReference type="Proteomes" id="UP000183245">
    <property type="component" value="Unassembled WGS sequence"/>
</dbReference>
<evidence type="ECO:0000313" key="2">
    <source>
        <dbReference type="EMBL" id="OIP99672.1"/>
    </source>
</evidence>
<dbReference type="InterPro" id="IPR009339">
    <property type="entry name" value="DUF998"/>
</dbReference>
<evidence type="ECO:0000256" key="1">
    <source>
        <dbReference type="SAM" id="Phobius"/>
    </source>
</evidence>
<keyword evidence="1" id="KW-1133">Transmembrane helix</keyword>
<evidence type="ECO:0008006" key="4">
    <source>
        <dbReference type="Google" id="ProtNLM"/>
    </source>
</evidence>
<keyword evidence="1" id="KW-0472">Membrane</keyword>
<accession>A0A1J5J839</accession>
<feature type="transmembrane region" description="Helical" evidence="1">
    <location>
        <begin position="79"/>
        <end position="97"/>
    </location>
</feature>
<feature type="transmembrane region" description="Helical" evidence="1">
    <location>
        <begin position="157"/>
        <end position="181"/>
    </location>
</feature>
<comment type="caution">
    <text evidence="2">The sequence shown here is derived from an EMBL/GenBank/DDBJ whole genome shotgun (WGS) entry which is preliminary data.</text>
</comment>
<name>A0A1J5J839_9BACT</name>
<feature type="transmembrane region" description="Helical" evidence="1">
    <location>
        <begin position="117"/>
        <end position="137"/>
    </location>
</feature>
<gene>
    <name evidence="2" type="ORF">AUK40_00650</name>
</gene>
<keyword evidence="1" id="KW-0812">Transmembrane</keyword>
<proteinExistence type="predicted"/>
<dbReference type="AlphaFoldDB" id="A0A1J5J839"/>
<feature type="transmembrane region" description="Helical" evidence="1">
    <location>
        <begin position="187"/>
        <end position="203"/>
    </location>
</feature>
<feature type="transmembrane region" description="Helical" evidence="1">
    <location>
        <begin position="47"/>
        <end position="67"/>
    </location>
</feature>
<sequence>MRRFLIWYCILSPVIFSIIVAVLGFITPGYDHAANTISELSIGKYGWIQQINLFQLASSGLLISLLFPPRLEHARAATIWRNGFLLCTVVTILLIIFPTESVEKMHSSLFSLSFTGLSHLIIAICFLVISPFGIRLLSDSIKSDRTYGHLAYITRVYSKPCLVCAVVWFVSLGTGIGMRYLGLVEKTAIAILFYWLLSCALTLKRDNRILPDPKTL</sequence>
<feature type="transmembrane region" description="Helical" evidence="1">
    <location>
        <begin position="5"/>
        <end position="27"/>
    </location>
</feature>
<protein>
    <recommendedName>
        <fullName evidence="4">DUF998 domain-containing protein</fullName>
    </recommendedName>
</protein>
<evidence type="ECO:0000313" key="3">
    <source>
        <dbReference type="Proteomes" id="UP000183245"/>
    </source>
</evidence>